<organism evidence="1 2">
    <name type="scientific">Poriferisphaera corsica</name>
    <dbReference type="NCBI Taxonomy" id="2528020"/>
    <lineage>
        <taxon>Bacteria</taxon>
        <taxon>Pseudomonadati</taxon>
        <taxon>Planctomycetota</taxon>
        <taxon>Phycisphaerae</taxon>
        <taxon>Phycisphaerales</taxon>
        <taxon>Phycisphaeraceae</taxon>
        <taxon>Poriferisphaera</taxon>
    </lineage>
</organism>
<keyword evidence="2" id="KW-1185">Reference proteome</keyword>
<dbReference type="OrthoDB" id="274988at2"/>
<dbReference type="KEGG" id="pcor:KS4_24740"/>
<accession>A0A517YW09</accession>
<proteinExistence type="predicted"/>
<dbReference type="RefSeq" id="WP_145078191.1">
    <property type="nucleotide sequence ID" value="NZ_CP036425.1"/>
</dbReference>
<protein>
    <submittedName>
        <fullName evidence="1">Uncharacterized protein</fullName>
    </submittedName>
</protein>
<evidence type="ECO:0000313" key="2">
    <source>
        <dbReference type="Proteomes" id="UP000317369"/>
    </source>
</evidence>
<name>A0A517YW09_9BACT</name>
<dbReference type="EMBL" id="CP036425">
    <property type="protein sequence ID" value="QDU34405.1"/>
    <property type="molecule type" value="Genomic_DNA"/>
</dbReference>
<dbReference type="AlphaFoldDB" id="A0A517YW09"/>
<dbReference type="Proteomes" id="UP000317369">
    <property type="component" value="Chromosome"/>
</dbReference>
<evidence type="ECO:0000313" key="1">
    <source>
        <dbReference type="EMBL" id="QDU34405.1"/>
    </source>
</evidence>
<gene>
    <name evidence="1" type="ORF">KS4_24740</name>
</gene>
<reference evidence="1 2" key="1">
    <citation type="submission" date="2019-02" db="EMBL/GenBank/DDBJ databases">
        <title>Deep-cultivation of Planctomycetes and their phenomic and genomic characterization uncovers novel biology.</title>
        <authorList>
            <person name="Wiegand S."/>
            <person name="Jogler M."/>
            <person name="Boedeker C."/>
            <person name="Pinto D."/>
            <person name="Vollmers J."/>
            <person name="Rivas-Marin E."/>
            <person name="Kohn T."/>
            <person name="Peeters S.H."/>
            <person name="Heuer A."/>
            <person name="Rast P."/>
            <person name="Oberbeckmann S."/>
            <person name="Bunk B."/>
            <person name="Jeske O."/>
            <person name="Meyerdierks A."/>
            <person name="Storesund J.E."/>
            <person name="Kallscheuer N."/>
            <person name="Luecker S."/>
            <person name="Lage O.M."/>
            <person name="Pohl T."/>
            <person name="Merkel B.J."/>
            <person name="Hornburger P."/>
            <person name="Mueller R.-W."/>
            <person name="Bruemmer F."/>
            <person name="Labrenz M."/>
            <person name="Spormann A.M."/>
            <person name="Op den Camp H."/>
            <person name="Overmann J."/>
            <person name="Amann R."/>
            <person name="Jetten M.S.M."/>
            <person name="Mascher T."/>
            <person name="Medema M.H."/>
            <person name="Devos D.P."/>
            <person name="Kaster A.-K."/>
            <person name="Ovreas L."/>
            <person name="Rohde M."/>
            <person name="Galperin M.Y."/>
            <person name="Jogler C."/>
        </authorList>
    </citation>
    <scope>NUCLEOTIDE SEQUENCE [LARGE SCALE GENOMIC DNA]</scope>
    <source>
        <strain evidence="1 2">KS4</strain>
    </source>
</reference>
<sequence length="264" mass="29519">MMNKNSQNQKQAKPKSMMQLTSRFTLTVLAILTILGLWGYWQWISVPEYWTENQAYLAQTDTVILSQNATILEDSIPDKLTNPNNLSAQSTRKVRIPLELINAWLEVRLPLWLHSQYGYDLPDNIKGIMLATEGDNLVLAFEIDQENFNQIISAIFEIQFNGDNSATLKLIGLRAGTLPLPINASLKQFGEIENMTGEDAGIQITKLGDGLKFTPTHSLGSDRDAQIIGLETEKDSVIIHIKHAAHKSQSSRHAASRLTHSILN</sequence>